<reference evidence="3" key="1">
    <citation type="submission" date="2012-12" db="EMBL/GenBank/DDBJ databases">
        <authorList>
            <person name="Hellsten U."/>
            <person name="Grimwood J."/>
            <person name="Chapman J.A."/>
            <person name="Shapiro H."/>
            <person name="Aerts A."/>
            <person name="Otillar R.P."/>
            <person name="Terry A.Y."/>
            <person name="Boore J.L."/>
            <person name="Simakov O."/>
            <person name="Marletaz F."/>
            <person name="Cho S.-J."/>
            <person name="Edsinger-Gonzales E."/>
            <person name="Havlak P."/>
            <person name="Kuo D.-H."/>
            <person name="Larsson T."/>
            <person name="Lv J."/>
            <person name="Arendt D."/>
            <person name="Savage R."/>
            <person name="Osoegawa K."/>
            <person name="de Jong P."/>
            <person name="Lindberg D.R."/>
            <person name="Seaver E.C."/>
            <person name="Weisblat D.A."/>
            <person name="Putnam N.H."/>
            <person name="Grigoriev I.V."/>
            <person name="Rokhsar D.S."/>
        </authorList>
    </citation>
    <scope>NUCLEOTIDE SEQUENCE</scope>
    <source>
        <strain evidence="3">I ESC-2004</strain>
    </source>
</reference>
<dbReference type="AlphaFoldDB" id="X2AMI4"/>
<sequence>MTSKKPKLWTNVMKKLGRKPPPPDRAPRGIAVSPTPPVTPSPLNRQIPGALPSSFTEEAADDSPGKLTRSRSLSPSLFLRRSGEQQQRQKGKLWGRFRFRSLSPHSKDQKHPVKKSKSASSGLCCISARNPESPDLHHQEALDELRPLPNPNSPLKRSASWRGRIATPPEDRPPVPPEKQAKGYFSLAFLTISVADVLALHRMLAIDCNGQWVYIN</sequence>
<feature type="region of interest" description="Disordered" evidence="1">
    <location>
        <begin position="1"/>
        <end position="178"/>
    </location>
</feature>
<accession>X2AMI4</accession>
<dbReference type="HOGENOM" id="CLU_1278700_0_0_1"/>
<proteinExistence type="predicted"/>
<dbReference type="Proteomes" id="UP000014760">
    <property type="component" value="Unassembled WGS sequence"/>
</dbReference>
<feature type="compositionally biased region" description="Basic and acidic residues" evidence="1">
    <location>
        <begin position="132"/>
        <end position="146"/>
    </location>
</feature>
<organism evidence="2 3">
    <name type="scientific">Capitella teleta</name>
    <name type="common">Polychaete worm</name>
    <dbReference type="NCBI Taxonomy" id="283909"/>
    <lineage>
        <taxon>Eukaryota</taxon>
        <taxon>Metazoa</taxon>
        <taxon>Spiralia</taxon>
        <taxon>Lophotrochozoa</taxon>
        <taxon>Annelida</taxon>
        <taxon>Polychaeta</taxon>
        <taxon>Sedentaria</taxon>
        <taxon>Scolecida</taxon>
        <taxon>Capitellidae</taxon>
        <taxon>Capitella</taxon>
    </lineage>
</organism>
<reference evidence="2" key="3">
    <citation type="submission" date="2015-06" db="UniProtKB">
        <authorList>
            <consortium name="EnsemblMetazoa"/>
        </authorList>
    </citation>
    <scope>IDENTIFICATION</scope>
</reference>
<evidence type="ECO:0000313" key="3">
    <source>
        <dbReference type="Proteomes" id="UP000014760"/>
    </source>
</evidence>
<protein>
    <submittedName>
        <fullName evidence="2">Uncharacterized protein</fullName>
    </submittedName>
</protein>
<keyword evidence="3" id="KW-1185">Reference proteome</keyword>
<dbReference type="EnsemblMetazoa" id="CapteT217664">
    <property type="protein sequence ID" value="CapteP217664"/>
    <property type="gene ID" value="CapteG217664"/>
</dbReference>
<reference evidence="3" key="2">
    <citation type="journal article" date="2013" name="Nature">
        <title>Insights into bilaterian evolution from three spiralian genomes.</title>
        <authorList>
            <person name="Simakov O."/>
            <person name="Marletaz F."/>
            <person name="Cho S.J."/>
            <person name="Edsinger-Gonzales E."/>
            <person name="Havlak P."/>
            <person name="Hellsten U."/>
            <person name="Kuo D.H."/>
            <person name="Larsson T."/>
            <person name="Lv J."/>
            <person name="Arendt D."/>
            <person name="Savage R."/>
            <person name="Osoegawa K."/>
            <person name="de Jong P."/>
            <person name="Grimwood J."/>
            <person name="Chapman J.A."/>
            <person name="Shapiro H."/>
            <person name="Aerts A."/>
            <person name="Otillar R.P."/>
            <person name="Terry A.Y."/>
            <person name="Boore J.L."/>
            <person name="Grigoriev I.V."/>
            <person name="Lindberg D.R."/>
            <person name="Seaver E.C."/>
            <person name="Weisblat D.A."/>
            <person name="Putnam N.H."/>
            <person name="Rokhsar D.S."/>
        </authorList>
    </citation>
    <scope>NUCLEOTIDE SEQUENCE</scope>
    <source>
        <strain evidence="3">I ESC-2004</strain>
    </source>
</reference>
<feature type="compositionally biased region" description="Basic residues" evidence="1">
    <location>
        <begin position="89"/>
        <end position="99"/>
    </location>
</feature>
<dbReference type="EMBL" id="AMQN01000209">
    <property type="status" value="NOT_ANNOTATED_CDS"/>
    <property type="molecule type" value="Genomic_DNA"/>
</dbReference>
<feature type="compositionally biased region" description="Low complexity" evidence="1">
    <location>
        <begin position="70"/>
        <end position="80"/>
    </location>
</feature>
<evidence type="ECO:0000256" key="1">
    <source>
        <dbReference type="SAM" id="MobiDB-lite"/>
    </source>
</evidence>
<name>X2AMI4_CAPTE</name>
<evidence type="ECO:0000313" key="2">
    <source>
        <dbReference type="EnsemblMetazoa" id="CapteP217664"/>
    </source>
</evidence>